<accession>A0ABS9SRN3</accession>
<comment type="subcellular location">
    <subcellularLocation>
        <location evidence="1">Cell outer membrane</location>
    </subcellularLocation>
</comment>
<keyword evidence="3" id="KW-0813">Transport</keyword>
<dbReference type="Pfam" id="PF02321">
    <property type="entry name" value="OEP"/>
    <property type="match status" value="2"/>
</dbReference>
<dbReference type="InterPro" id="IPR003423">
    <property type="entry name" value="OMP_efflux"/>
</dbReference>
<keyword evidence="6" id="KW-0472">Membrane</keyword>
<keyword evidence="8" id="KW-0732">Signal</keyword>
<evidence type="ECO:0000256" key="8">
    <source>
        <dbReference type="SAM" id="SignalP"/>
    </source>
</evidence>
<keyword evidence="7" id="KW-0998">Cell outer membrane</keyword>
<evidence type="ECO:0000256" key="4">
    <source>
        <dbReference type="ARBA" id="ARBA00022452"/>
    </source>
</evidence>
<proteinExistence type="inferred from homology"/>
<comment type="similarity">
    <text evidence="2">Belongs to the outer membrane factor (OMF) (TC 1.B.17) family.</text>
</comment>
<dbReference type="EMBL" id="JAKWBL010000005">
    <property type="protein sequence ID" value="MCH5600926.1"/>
    <property type="molecule type" value="Genomic_DNA"/>
</dbReference>
<gene>
    <name evidence="9" type="ORF">MKP09_24940</name>
</gene>
<evidence type="ECO:0000256" key="2">
    <source>
        <dbReference type="ARBA" id="ARBA00007613"/>
    </source>
</evidence>
<organism evidence="9 10">
    <name type="scientific">Niabella ginsengisoli</name>
    <dbReference type="NCBI Taxonomy" id="522298"/>
    <lineage>
        <taxon>Bacteria</taxon>
        <taxon>Pseudomonadati</taxon>
        <taxon>Bacteroidota</taxon>
        <taxon>Chitinophagia</taxon>
        <taxon>Chitinophagales</taxon>
        <taxon>Chitinophagaceae</taxon>
        <taxon>Niabella</taxon>
    </lineage>
</organism>
<keyword evidence="5" id="KW-0812">Transmembrane</keyword>
<dbReference type="PANTHER" id="PTHR30026">
    <property type="entry name" value="OUTER MEMBRANE PROTEIN TOLC"/>
    <property type="match status" value="1"/>
</dbReference>
<reference evidence="9 10" key="1">
    <citation type="submission" date="2022-02" db="EMBL/GenBank/DDBJ databases">
        <authorList>
            <person name="Min J."/>
        </authorList>
    </citation>
    <scope>NUCLEOTIDE SEQUENCE [LARGE SCALE GENOMIC DNA]</scope>
    <source>
        <strain evidence="9 10">GR10-1</strain>
    </source>
</reference>
<evidence type="ECO:0000313" key="10">
    <source>
        <dbReference type="Proteomes" id="UP001202248"/>
    </source>
</evidence>
<dbReference type="InterPro" id="IPR051906">
    <property type="entry name" value="TolC-like"/>
</dbReference>
<evidence type="ECO:0000256" key="6">
    <source>
        <dbReference type="ARBA" id="ARBA00023136"/>
    </source>
</evidence>
<dbReference type="Proteomes" id="UP001202248">
    <property type="component" value="Unassembled WGS sequence"/>
</dbReference>
<dbReference type="SUPFAM" id="SSF56954">
    <property type="entry name" value="Outer membrane efflux proteins (OEP)"/>
    <property type="match status" value="1"/>
</dbReference>
<dbReference type="RefSeq" id="WP_240833446.1">
    <property type="nucleotide sequence ID" value="NZ_JAKWBL010000005.1"/>
</dbReference>
<feature type="signal peptide" evidence="8">
    <location>
        <begin position="1"/>
        <end position="30"/>
    </location>
</feature>
<name>A0ABS9SRN3_9BACT</name>
<evidence type="ECO:0000256" key="5">
    <source>
        <dbReference type="ARBA" id="ARBA00022692"/>
    </source>
</evidence>
<dbReference type="Gene3D" id="1.20.1600.10">
    <property type="entry name" value="Outer membrane efflux proteins (OEP)"/>
    <property type="match status" value="1"/>
</dbReference>
<protein>
    <submittedName>
        <fullName evidence="9">TolC family protein</fullName>
    </submittedName>
</protein>
<evidence type="ECO:0000256" key="3">
    <source>
        <dbReference type="ARBA" id="ARBA00022448"/>
    </source>
</evidence>
<keyword evidence="10" id="KW-1185">Reference proteome</keyword>
<evidence type="ECO:0000256" key="1">
    <source>
        <dbReference type="ARBA" id="ARBA00004442"/>
    </source>
</evidence>
<comment type="caution">
    <text evidence="9">The sequence shown here is derived from an EMBL/GenBank/DDBJ whole genome shotgun (WGS) entry which is preliminary data.</text>
</comment>
<dbReference type="PANTHER" id="PTHR30026:SF20">
    <property type="entry name" value="OUTER MEMBRANE PROTEIN TOLC"/>
    <property type="match status" value="1"/>
</dbReference>
<evidence type="ECO:0000313" key="9">
    <source>
        <dbReference type="EMBL" id="MCH5600926.1"/>
    </source>
</evidence>
<keyword evidence="4" id="KW-1134">Transmembrane beta strand</keyword>
<feature type="chain" id="PRO_5045955650" evidence="8">
    <location>
        <begin position="31"/>
        <end position="448"/>
    </location>
</feature>
<sequence length="448" mass="50970">MNFLLKKLKSKIILTFVSVLSSFLVTSAYAQTSDTLLQNATLDGIIDYALANQPIVKQAEINQEITDLQIKNRLADWYPQLNFNYNYQRNFQLPVNIIGGNQVRFGVYNTSAIQLTATQNIFNRDVLLASQTKQDVREVASKQTENARINLVANVSKNFYDLLATEQQRKITAENIVMLARSLKDARARYDVGVTDKTDYQRATIALNNAVASKKEIEEALKSKIANLKYLINYPDGRELSLEYDSTQLEAEIHLDTLETSQYTNRVEYQQLQAQLRLQQANVRYNKWSYIPTLSANGAYIKNFLNDDFAKLYNQGFPNSYAGLTLGFPIFQGGKRKNNIIIAEKQVQQTELDLVDFVNQASSEYKTAMAQYRANMANYLALKENMELAAEVHKIIELQYREGIKTYLELITAQTDLRAAQINYFNAVYGLLSSKIDVRKAEGAIQVN</sequence>
<evidence type="ECO:0000256" key="7">
    <source>
        <dbReference type="ARBA" id="ARBA00023237"/>
    </source>
</evidence>